<keyword evidence="1" id="KW-1133">Transmembrane helix</keyword>
<dbReference type="AlphaFoldDB" id="A0A7J2U396"/>
<gene>
    <name evidence="2" type="ORF">ENO26_05680</name>
</gene>
<comment type="caution">
    <text evidence="2">The sequence shown here is derived from an EMBL/GenBank/DDBJ whole genome shotgun (WGS) entry which is preliminary data.</text>
</comment>
<evidence type="ECO:0000256" key="1">
    <source>
        <dbReference type="SAM" id="Phobius"/>
    </source>
</evidence>
<feature type="transmembrane region" description="Helical" evidence="1">
    <location>
        <begin position="44"/>
        <end position="65"/>
    </location>
</feature>
<reference evidence="2" key="1">
    <citation type="journal article" date="2020" name="mSystems">
        <title>Genome- and Community-Level Interaction Insights into Carbon Utilization and Element Cycling Functions of Hydrothermarchaeota in Hydrothermal Sediment.</title>
        <authorList>
            <person name="Zhou Z."/>
            <person name="Liu Y."/>
            <person name="Xu W."/>
            <person name="Pan J."/>
            <person name="Luo Z.H."/>
            <person name="Li M."/>
        </authorList>
    </citation>
    <scope>NUCLEOTIDE SEQUENCE [LARGE SCALE GENOMIC DNA]</scope>
    <source>
        <strain evidence="2">SpSt-125</strain>
    </source>
</reference>
<protein>
    <submittedName>
        <fullName evidence="2">Uncharacterized protein</fullName>
    </submittedName>
</protein>
<proteinExistence type="predicted"/>
<sequence length="91" mass="10562">MAHKKEVMPLPNGETLYKLIIFFGYFILILAIFSIVLSRPTGETFFPLLFSIIVAILFIIIPILLMKRYGGKRLSPLMNRDLILLWVYMTL</sequence>
<organism evidence="2">
    <name type="scientific">Ignisphaera aggregans</name>
    <dbReference type="NCBI Taxonomy" id="334771"/>
    <lineage>
        <taxon>Archaea</taxon>
        <taxon>Thermoproteota</taxon>
        <taxon>Thermoprotei</taxon>
        <taxon>Desulfurococcales</taxon>
        <taxon>Desulfurococcaceae</taxon>
        <taxon>Ignisphaera</taxon>
    </lineage>
</organism>
<dbReference type="EMBL" id="DSEU01000040">
    <property type="protein sequence ID" value="HEM67039.1"/>
    <property type="molecule type" value="Genomic_DNA"/>
</dbReference>
<keyword evidence="1" id="KW-0472">Membrane</keyword>
<evidence type="ECO:0000313" key="2">
    <source>
        <dbReference type="EMBL" id="HEM67039.1"/>
    </source>
</evidence>
<accession>A0A7J2U396</accession>
<name>A0A7J2U396_9CREN</name>
<keyword evidence="1" id="KW-0812">Transmembrane</keyword>
<feature type="transmembrane region" description="Helical" evidence="1">
    <location>
        <begin position="20"/>
        <end position="38"/>
    </location>
</feature>